<accession>A0A511DV95</accession>
<organism evidence="2 3">
    <name type="scientific">Pseudonocardia sulfidoxydans NBRC 16205</name>
    <dbReference type="NCBI Taxonomy" id="1223511"/>
    <lineage>
        <taxon>Bacteria</taxon>
        <taxon>Bacillati</taxon>
        <taxon>Actinomycetota</taxon>
        <taxon>Actinomycetes</taxon>
        <taxon>Pseudonocardiales</taxon>
        <taxon>Pseudonocardiaceae</taxon>
        <taxon>Pseudonocardia</taxon>
    </lineage>
</organism>
<sequence length="100" mass="10235">MVEGINFGTGLAFRGGICLGSSSGRGERCGSGTAALPGTARGHGGGGVAGQADADEKIEWTVSVDATINRARQHVANSTRPEQDTGGTVELRRIAGRVRR</sequence>
<feature type="region of interest" description="Disordered" evidence="1">
    <location>
        <begin position="72"/>
        <end position="100"/>
    </location>
</feature>
<name>A0A511DV95_9PSEU</name>
<protein>
    <submittedName>
        <fullName evidence="2">Uncharacterized protein</fullName>
    </submittedName>
</protein>
<comment type="caution">
    <text evidence="2">The sequence shown here is derived from an EMBL/GenBank/DDBJ whole genome shotgun (WGS) entry which is preliminary data.</text>
</comment>
<dbReference type="EMBL" id="BJVJ01000134">
    <property type="protein sequence ID" value="GEL27018.1"/>
    <property type="molecule type" value="Genomic_DNA"/>
</dbReference>
<evidence type="ECO:0000313" key="3">
    <source>
        <dbReference type="Proteomes" id="UP000321685"/>
    </source>
</evidence>
<gene>
    <name evidence="2" type="ORF">PSU4_59720</name>
</gene>
<feature type="region of interest" description="Disordered" evidence="1">
    <location>
        <begin position="28"/>
        <end position="54"/>
    </location>
</feature>
<proteinExistence type="predicted"/>
<dbReference type="Proteomes" id="UP000321685">
    <property type="component" value="Unassembled WGS sequence"/>
</dbReference>
<evidence type="ECO:0000256" key="1">
    <source>
        <dbReference type="SAM" id="MobiDB-lite"/>
    </source>
</evidence>
<evidence type="ECO:0000313" key="2">
    <source>
        <dbReference type="EMBL" id="GEL27018.1"/>
    </source>
</evidence>
<keyword evidence="3" id="KW-1185">Reference proteome</keyword>
<feature type="compositionally biased region" description="Low complexity" evidence="1">
    <location>
        <begin position="28"/>
        <end position="40"/>
    </location>
</feature>
<dbReference type="AlphaFoldDB" id="A0A511DV95"/>
<reference evidence="2 3" key="1">
    <citation type="submission" date="2019-07" db="EMBL/GenBank/DDBJ databases">
        <title>Whole genome shotgun sequence of Pseudonocardia sulfidoxydans NBRC 16205.</title>
        <authorList>
            <person name="Hosoyama A."/>
            <person name="Uohara A."/>
            <person name="Ohji S."/>
            <person name="Ichikawa N."/>
        </authorList>
    </citation>
    <scope>NUCLEOTIDE SEQUENCE [LARGE SCALE GENOMIC DNA]</scope>
    <source>
        <strain evidence="2 3">NBRC 16205</strain>
    </source>
</reference>